<dbReference type="EMBL" id="JAIGYQ010000003">
    <property type="protein sequence ID" value="MBX7490397.1"/>
    <property type="molecule type" value="Genomic_DNA"/>
</dbReference>
<evidence type="ECO:0000256" key="10">
    <source>
        <dbReference type="ARBA" id="ARBA00029409"/>
    </source>
</evidence>
<dbReference type="CDD" id="cd00483">
    <property type="entry name" value="HPPK"/>
    <property type="match status" value="1"/>
</dbReference>
<keyword evidence="15" id="KW-1185">Reference proteome</keyword>
<comment type="pathway">
    <text evidence="1">Cofactor biosynthesis; tetrahydrofolate biosynthesis; 2-amino-4-hydroxy-6-hydroxymethyl-7,8-dihydropteridine diphosphate from 7,8-dihydroneopterin triphosphate: step 4/4.</text>
</comment>
<evidence type="ECO:0000259" key="13">
    <source>
        <dbReference type="PROSITE" id="PS51540"/>
    </source>
</evidence>
<dbReference type="GO" id="GO:0003848">
    <property type="term" value="F:2-amino-4-hydroxy-6-hydroxymethyldihydropteridine diphosphokinase activity"/>
    <property type="evidence" value="ECO:0007669"/>
    <property type="project" value="UniProtKB-EC"/>
</dbReference>
<evidence type="ECO:0000256" key="7">
    <source>
        <dbReference type="ARBA" id="ARBA00022777"/>
    </source>
</evidence>
<dbReference type="PROSITE" id="PS00794">
    <property type="entry name" value="HPPK"/>
    <property type="match status" value="1"/>
</dbReference>
<dbReference type="Proteomes" id="UP000700059">
    <property type="component" value="Unassembled WGS sequence"/>
</dbReference>
<dbReference type="Pfam" id="PF01288">
    <property type="entry name" value="HPPK"/>
    <property type="match status" value="1"/>
</dbReference>
<sequence length="211" mass="24743">MLSDNDFTKIPTKTRFKSKHYYGAKTYIQKPLSKDLIEFIPATNYPKLQNPKFKTAKIPRFTQVRKPNPYHLFKAYNKLKDSVILGVGANCGESLVRFWKLLKRLSCKNVIIATSPILKNPAFGYTEQPDFYNKIIWLKTRLGIADFWSFCAYLERYFGRERKRPFKNAPRTLDLDIIAFKGKHIILGDLEIPHRAWSERQSVWIPLTHCN</sequence>
<reference evidence="14 15" key="1">
    <citation type="submission" date="2021-08" db="EMBL/GenBank/DDBJ databases">
        <title>Helicobacter spp. isolated from feces of Anatolian Ground Squirrel (Spermophilus xanthoprymnus) in Turkey.</title>
        <authorList>
            <person name="Aydin F."/>
            <person name="Abay S."/>
            <person name="Kayman T."/>
            <person name="Karakaya E."/>
            <person name="Saticioglu I.B."/>
        </authorList>
    </citation>
    <scope>NUCLEOTIDE SEQUENCE [LARGE SCALE GENOMIC DNA]</scope>
    <source>
        <strain evidence="14 15">Faydin-H70</strain>
    </source>
</reference>
<evidence type="ECO:0000256" key="5">
    <source>
        <dbReference type="ARBA" id="ARBA00022679"/>
    </source>
</evidence>
<evidence type="ECO:0000313" key="14">
    <source>
        <dbReference type="EMBL" id="MBX7490397.1"/>
    </source>
</evidence>
<dbReference type="PROSITE" id="PS51540">
    <property type="entry name" value="AV_PCP_BETA"/>
    <property type="match status" value="1"/>
</dbReference>
<evidence type="ECO:0000256" key="1">
    <source>
        <dbReference type="ARBA" id="ARBA00005051"/>
    </source>
</evidence>
<evidence type="ECO:0000313" key="15">
    <source>
        <dbReference type="Proteomes" id="UP000700059"/>
    </source>
</evidence>
<comment type="function">
    <text evidence="10">Catalyzes the transfer of pyrophosphate from adenosine triphosphate (ATP) to 6-hydroxymethyl-7,8-dihydropterin, an enzymatic step in folate biosynthesis pathway.</text>
</comment>
<evidence type="ECO:0000256" key="6">
    <source>
        <dbReference type="ARBA" id="ARBA00022741"/>
    </source>
</evidence>
<accession>A0ABS7JLX5</accession>
<dbReference type="SUPFAM" id="SSF55083">
    <property type="entry name" value="6-hydroxymethyl-7,8-dihydropterin pyrophosphokinase, HPPK"/>
    <property type="match status" value="1"/>
</dbReference>
<evidence type="ECO:0000256" key="11">
    <source>
        <dbReference type="ARBA" id="ARBA00029766"/>
    </source>
</evidence>
<keyword evidence="5 14" id="KW-0808">Transferase</keyword>
<keyword evidence="9" id="KW-0289">Folate biosynthesis</keyword>
<proteinExistence type="inferred from homology"/>
<gene>
    <name evidence="14" type="primary">folK</name>
    <name evidence="14" type="ORF">K4G57_02740</name>
</gene>
<evidence type="ECO:0000256" key="4">
    <source>
        <dbReference type="ARBA" id="ARBA00016218"/>
    </source>
</evidence>
<dbReference type="NCBIfam" id="TIGR01498">
    <property type="entry name" value="folK"/>
    <property type="match status" value="1"/>
</dbReference>
<comment type="similarity">
    <text evidence="2">Belongs to the HPPK family.</text>
</comment>
<dbReference type="PANTHER" id="PTHR43071:SF1">
    <property type="entry name" value="2-AMINO-4-HYDROXY-6-HYDROXYMETHYLDIHYDROPTERIDINE PYROPHOSPHOKINASE"/>
    <property type="match status" value="1"/>
</dbReference>
<organism evidence="14 15">
    <name type="scientific">Helicobacter turcicus</name>
    <dbReference type="NCBI Taxonomy" id="2867412"/>
    <lineage>
        <taxon>Bacteria</taxon>
        <taxon>Pseudomonadati</taxon>
        <taxon>Campylobacterota</taxon>
        <taxon>Epsilonproteobacteria</taxon>
        <taxon>Campylobacterales</taxon>
        <taxon>Helicobacteraceae</taxon>
        <taxon>Helicobacter</taxon>
    </lineage>
</organism>
<dbReference type="PANTHER" id="PTHR43071">
    <property type="entry name" value="2-AMINO-4-HYDROXY-6-HYDROXYMETHYLDIHYDROPTERIDINE PYROPHOSPHOKINASE"/>
    <property type="match status" value="1"/>
</dbReference>
<keyword evidence="7" id="KW-0418">Kinase</keyword>
<keyword evidence="6" id="KW-0547">Nucleotide-binding</keyword>
<dbReference type="EC" id="2.7.6.3" evidence="3"/>
<evidence type="ECO:0000256" key="3">
    <source>
        <dbReference type="ARBA" id="ARBA00013253"/>
    </source>
</evidence>
<evidence type="ECO:0000256" key="12">
    <source>
        <dbReference type="ARBA" id="ARBA00033413"/>
    </source>
</evidence>
<keyword evidence="8" id="KW-0067">ATP-binding</keyword>
<dbReference type="InterPro" id="IPR025773">
    <property type="entry name" value="AV_PCPbeta"/>
</dbReference>
<dbReference type="InterPro" id="IPR035907">
    <property type="entry name" value="Hppk_sf"/>
</dbReference>
<evidence type="ECO:0000256" key="8">
    <source>
        <dbReference type="ARBA" id="ARBA00022840"/>
    </source>
</evidence>
<name>A0ABS7JLX5_9HELI</name>
<dbReference type="Gene3D" id="3.30.70.560">
    <property type="entry name" value="7,8-Dihydro-6-hydroxymethylpterin-pyrophosphokinase HPPK"/>
    <property type="match status" value="1"/>
</dbReference>
<dbReference type="InterPro" id="IPR000550">
    <property type="entry name" value="Hppk"/>
</dbReference>
<protein>
    <recommendedName>
        <fullName evidence="4">2-amino-4-hydroxy-6-hydroxymethyldihydropteridine pyrophosphokinase</fullName>
        <ecNumber evidence="3">2.7.6.3</ecNumber>
    </recommendedName>
    <alternativeName>
        <fullName evidence="11">6-hydroxymethyl-7,8-dihydropterin pyrophosphokinase</fullName>
    </alternativeName>
    <alternativeName>
        <fullName evidence="12">7,8-dihydro-6-hydroxymethylpterin-pyrophosphokinase</fullName>
    </alternativeName>
</protein>
<comment type="caution">
    <text evidence="14">The sequence shown here is derived from an EMBL/GenBank/DDBJ whole genome shotgun (WGS) entry which is preliminary data.</text>
</comment>
<evidence type="ECO:0000256" key="2">
    <source>
        <dbReference type="ARBA" id="ARBA00005810"/>
    </source>
</evidence>
<evidence type="ECO:0000256" key="9">
    <source>
        <dbReference type="ARBA" id="ARBA00022909"/>
    </source>
</evidence>
<feature type="domain" description="Peptidase C32" evidence="13">
    <location>
        <begin position="1"/>
        <end position="23"/>
    </location>
</feature>